<proteinExistence type="predicted"/>
<name>A0A542W197_ZYMMB</name>
<protein>
    <submittedName>
        <fullName evidence="2">Uncharacterized protein</fullName>
    </submittedName>
</protein>
<dbReference type="RefSeq" id="WP_260432108.1">
    <property type="nucleotide sequence ID" value="NZ_VFOF01000001.1"/>
</dbReference>
<gene>
    <name evidence="2" type="ORF">FBY58_0923</name>
</gene>
<dbReference type="AlphaFoldDB" id="A0A542W197"/>
<dbReference type="EMBL" id="VFOF01000001">
    <property type="protein sequence ID" value="TQL17348.1"/>
    <property type="molecule type" value="Genomic_DNA"/>
</dbReference>
<reference evidence="2 3" key="1">
    <citation type="submission" date="2019-06" db="EMBL/GenBank/DDBJ databases">
        <title>Genome sequencing of Zymomonas mobilis strains for genetic engineering and biofuel applications.</title>
        <authorList>
            <person name="Teravest M."/>
        </authorList>
    </citation>
    <scope>NUCLEOTIDE SEQUENCE [LARGE SCALE GENOMIC DNA]</scope>
    <source>
        <strain evidence="2 3">AN0101</strain>
    </source>
</reference>
<comment type="caution">
    <text evidence="2">The sequence shown here is derived from an EMBL/GenBank/DDBJ whole genome shotgun (WGS) entry which is preliminary data.</text>
</comment>
<organism evidence="2 3">
    <name type="scientific">Zymomonas mobilis</name>
    <dbReference type="NCBI Taxonomy" id="542"/>
    <lineage>
        <taxon>Bacteria</taxon>
        <taxon>Pseudomonadati</taxon>
        <taxon>Pseudomonadota</taxon>
        <taxon>Alphaproteobacteria</taxon>
        <taxon>Sphingomonadales</taxon>
        <taxon>Zymomonadaceae</taxon>
        <taxon>Zymomonas</taxon>
    </lineage>
</organism>
<evidence type="ECO:0000313" key="3">
    <source>
        <dbReference type="Proteomes" id="UP000316887"/>
    </source>
</evidence>
<evidence type="ECO:0000313" key="2">
    <source>
        <dbReference type="EMBL" id="TQL17348.1"/>
    </source>
</evidence>
<accession>A0A542W197</accession>
<feature type="region of interest" description="Disordered" evidence="1">
    <location>
        <begin position="1"/>
        <end position="21"/>
    </location>
</feature>
<sequence>MRNSEKAFTSKNALPSNTQKNAEAALFQQPENRFEYGVTAKKQKLSHQKIESSAANYLRRKGYVPVCHANIVDMTFSRDVWLVGQHVVSTEDMLEMASMHGFQTGSIQ</sequence>
<dbReference type="Proteomes" id="UP000316887">
    <property type="component" value="Unassembled WGS sequence"/>
</dbReference>
<evidence type="ECO:0000256" key="1">
    <source>
        <dbReference type="SAM" id="MobiDB-lite"/>
    </source>
</evidence>